<dbReference type="AlphaFoldDB" id="A0AAW0ACV1"/>
<proteinExistence type="predicted"/>
<evidence type="ECO:0000313" key="2">
    <source>
        <dbReference type="Proteomes" id="UP001362999"/>
    </source>
</evidence>
<sequence length="246" mass="27643">MSEIRWKPTQMMSRREGGDFNATVRVRVHLLPNEGRVAEKLIRKADVTLPPGIKFVFELDVANCTLLAGRERTAWAHQHNQWNEALEVKGEKERRIKKNNVRCVQRHSRGAGELVVRYRGGEHGQNAEERGRDGGKRGVTTACDLKALWASSASSLSFKDATSRLQVVGVAWGWSGIRKERDASANMGGKGRRNEAWMLKPRSGRRSRERGVASRTVWDKGGHGRCSARVAEVNVLEVERRIVGRN</sequence>
<protein>
    <submittedName>
        <fullName evidence="1">Uncharacterized protein</fullName>
    </submittedName>
</protein>
<dbReference type="EMBL" id="JAWWNJ010000076">
    <property type="protein sequence ID" value="KAK7006490.1"/>
    <property type="molecule type" value="Genomic_DNA"/>
</dbReference>
<accession>A0AAW0ACV1</accession>
<keyword evidence="2" id="KW-1185">Reference proteome</keyword>
<reference evidence="1 2" key="1">
    <citation type="journal article" date="2024" name="J Genomics">
        <title>Draft genome sequencing and assembly of Favolaschia claudopus CIRM-BRFM 2984 isolated from oak limbs.</title>
        <authorList>
            <person name="Navarro D."/>
            <person name="Drula E."/>
            <person name="Chaduli D."/>
            <person name="Cazenave R."/>
            <person name="Ahrendt S."/>
            <person name="Wang J."/>
            <person name="Lipzen A."/>
            <person name="Daum C."/>
            <person name="Barry K."/>
            <person name="Grigoriev I.V."/>
            <person name="Favel A."/>
            <person name="Rosso M.N."/>
            <person name="Martin F."/>
        </authorList>
    </citation>
    <scope>NUCLEOTIDE SEQUENCE [LARGE SCALE GENOMIC DNA]</scope>
    <source>
        <strain evidence="1 2">CIRM-BRFM 2984</strain>
    </source>
</reference>
<organism evidence="1 2">
    <name type="scientific">Favolaschia claudopus</name>
    <dbReference type="NCBI Taxonomy" id="2862362"/>
    <lineage>
        <taxon>Eukaryota</taxon>
        <taxon>Fungi</taxon>
        <taxon>Dikarya</taxon>
        <taxon>Basidiomycota</taxon>
        <taxon>Agaricomycotina</taxon>
        <taxon>Agaricomycetes</taxon>
        <taxon>Agaricomycetidae</taxon>
        <taxon>Agaricales</taxon>
        <taxon>Marasmiineae</taxon>
        <taxon>Mycenaceae</taxon>
        <taxon>Favolaschia</taxon>
    </lineage>
</organism>
<gene>
    <name evidence="1" type="ORF">R3P38DRAFT_2794200</name>
</gene>
<evidence type="ECO:0000313" key="1">
    <source>
        <dbReference type="EMBL" id="KAK7006490.1"/>
    </source>
</evidence>
<comment type="caution">
    <text evidence="1">The sequence shown here is derived from an EMBL/GenBank/DDBJ whole genome shotgun (WGS) entry which is preliminary data.</text>
</comment>
<dbReference type="Proteomes" id="UP001362999">
    <property type="component" value="Unassembled WGS sequence"/>
</dbReference>
<name>A0AAW0ACV1_9AGAR</name>